<evidence type="ECO:0000313" key="1">
    <source>
        <dbReference type="EMBL" id="UUP13493.1"/>
    </source>
</evidence>
<accession>A0ABY5M5P8</accession>
<keyword evidence="2" id="KW-1185">Reference proteome</keyword>
<name>A0ABY5M5P8_9ACTN</name>
<gene>
    <name evidence="1" type="ORF">NQV15_16835</name>
</gene>
<evidence type="ECO:0000313" key="2">
    <source>
        <dbReference type="Proteomes" id="UP001316184"/>
    </source>
</evidence>
<dbReference type="SUPFAM" id="SSF54593">
    <property type="entry name" value="Glyoxalase/Bleomycin resistance protein/Dihydroxybiphenyl dioxygenase"/>
    <property type="match status" value="1"/>
</dbReference>
<organism evidence="1 2">
    <name type="scientific">Aeromicrobium wangtongii</name>
    <dbReference type="NCBI Taxonomy" id="2969247"/>
    <lineage>
        <taxon>Bacteria</taxon>
        <taxon>Bacillati</taxon>
        <taxon>Actinomycetota</taxon>
        <taxon>Actinomycetes</taxon>
        <taxon>Propionibacteriales</taxon>
        <taxon>Nocardioidaceae</taxon>
        <taxon>Aeromicrobium</taxon>
    </lineage>
</organism>
<dbReference type="Gene3D" id="3.10.180.10">
    <property type="entry name" value="2,3-Dihydroxybiphenyl 1,2-Dioxygenase, domain 1"/>
    <property type="match status" value="1"/>
</dbReference>
<dbReference type="Proteomes" id="UP001316184">
    <property type="component" value="Chromosome"/>
</dbReference>
<reference evidence="1 2" key="1">
    <citation type="submission" date="2022-08" db="EMBL/GenBank/DDBJ databases">
        <title>novel species in genus Aeromicrobium.</title>
        <authorList>
            <person name="Ye L."/>
        </authorList>
    </citation>
    <scope>NUCLEOTIDE SEQUENCE [LARGE SCALE GENOMIC DNA]</scope>
    <source>
        <strain evidence="2">zg-Y1379</strain>
    </source>
</reference>
<protein>
    <recommendedName>
        <fullName evidence="3">VOC domain-containing protein</fullName>
    </recommendedName>
</protein>
<sequence>MSFTTIRQVIIGTGDMESASAELRSAFGLAAGFADPLLEDIGMDDQTFRVGPQAHLELVGPLTPEAPINGWIAKAGGVGGGYGLAIQVDDLGPLLAAADALGIRRAHDLEAYGHRIVQLHPGDLGLLVELDEIADPDAWFWDDVDAEVPDAPVVDDVLAVEISSPDPQAQSAKWATLFGLEVSVVDDVPQLQLGSRTVRFVQGDAKMMTGVDLAVVAGREPAERTVTISGVTFTLV</sequence>
<proteinExistence type="predicted"/>
<dbReference type="RefSeq" id="WP_232403576.1">
    <property type="nucleotide sequence ID" value="NZ_CP102173.1"/>
</dbReference>
<evidence type="ECO:0008006" key="3">
    <source>
        <dbReference type="Google" id="ProtNLM"/>
    </source>
</evidence>
<dbReference type="EMBL" id="CP102173">
    <property type="protein sequence ID" value="UUP13493.1"/>
    <property type="molecule type" value="Genomic_DNA"/>
</dbReference>
<dbReference type="InterPro" id="IPR029068">
    <property type="entry name" value="Glyas_Bleomycin-R_OHBP_Dase"/>
</dbReference>